<gene>
    <name evidence="2" type="ORF">HNR07_005916</name>
</gene>
<evidence type="ECO:0000313" key="2">
    <source>
        <dbReference type="EMBL" id="MBB5494779.1"/>
    </source>
</evidence>
<evidence type="ECO:0000256" key="1">
    <source>
        <dbReference type="SAM" id="MobiDB-lite"/>
    </source>
</evidence>
<evidence type="ECO:0000313" key="3">
    <source>
        <dbReference type="Proteomes" id="UP000579647"/>
    </source>
</evidence>
<sequence>MNTFPAGRRPELAVPPRRSPNDPCPRLLVADHALVLCAPDPAPGAVEELAELGEVAYAIYRLCVEQAQGSAPLVAMEIAARLSYPRAATAIHLSRLAHRGLVQITNPHAATTPHHLQEVLNALRS</sequence>
<accession>A0A840WCQ0</accession>
<organism evidence="2 3">
    <name type="scientific">Nocardiopsis metallicus</name>
    <dbReference type="NCBI Taxonomy" id="179819"/>
    <lineage>
        <taxon>Bacteria</taxon>
        <taxon>Bacillati</taxon>
        <taxon>Actinomycetota</taxon>
        <taxon>Actinomycetes</taxon>
        <taxon>Streptosporangiales</taxon>
        <taxon>Nocardiopsidaceae</taxon>
        <taxon>Nocardiopsis</taxon>
    </lineage>
</organism>
<comment type="caution">
    <text evidence="2">The sequence shown here is derived from an EMBL/GenBank/DDBJ whole genome shotgun (WGS) entry which is preliminary data.</text>
</comment>
<feature type="region of interest" description="Disordered" evidence="1">
    <location>
        <begin position="1"/>
        <end position="22"/>
    </location>
</feature>
<name>A0A840WCQ0_9ACTN</name>
<dbReference type="RefSeq" id="WP_184368757.1">
    <property type="nucleotide sequence ID" value="NZ_BAAAKM010000063.1"/>
</dbReference>
<dbReference type="Proteomes" id="UP000579647">
    <property type="component" value="Unassembled WGS sequence"/>
</dbReference>
<reference evidence="2 3" key="1">
    <citation type="submission" date="2020-08" db="EMBL/GenBank/DDBJ databases">
        <title>Sequencing the genomes of 1000 actinobacteria strains.</title>
        <authorList>
            <person name="Klenk H.-P."/>
        </authorList>
    </citation>
    <scope>NUCLEOTIDE SEQUENCE [LARGE SCALE GENOMIC DNA]</scope>
    <source>
        <strain evidence="2 3">DSM 44598</strain>
    </source>
</reference>
<dbReference type="AlphaFoldDB" id="A0A840WCQ0"/>
<proteinExistence type="predicted"/>
<dbReference type="EMBL" id="JACHDO010000001">
    <property type="protein sequence ID" value="MBB5494779.1"/>
    <property type="molecule type" value="Genomic_DNA"/>
</dbReference>
<keyword evidence="3" id="KW-1185">Reference proteome</keyword>
<protein>
    <submittedName>
        <fullName evidence="2">Uncharacterized protein</fullName>
    </submittedName>
</protein>